<keyword evidence="3" id="KW-0732">Signal</keyword>
<reference evidence="9" key="1">
    <citation type="submission" date="2025-08" db="UniProtKB">
        <authorList>
            <consortium name="RefSeq"/>
        </authorList>
    </citation>
    <scope>IDENTIFICATION</scope>
    <source>
        <tissue evidence="9">Blood</tissue>
    </source>
</reference>
<evidence type="ECO:0000256" key="6">
    <source>
        <dbReference type="ARBA" id="ARBA00023180"/>
    </source>
</evidence>
<feature type="compositionally biased region" description="Low complexity" evidence="7">
    <location>
        <begin position="886"/>
        <end position="906"/>
    </location>
</feature>
<evidence type="ECO:0000256" key="5">
    <source>
        <dbReference type="ARBA" id="ARBA00023136"/>
    </source>
</evidence>
<comment type="subcellular location">
    <subcellularLocation>
        <location evidence="1">Membrane</location>
    </subcellularLocation>
</comment>
<dbReference type="InterPro" id="IPR010335">
    <property type="entry name" value="Mesothelin"/>
</dbReference>
<gene>
    <name evidence="9" type="primary">LOC109578050</name>
</gene>
<dbReference type="RefSeq" id="XP_070636485.1">
    <property type="nucleotide sequence ID" value="XM_070780384.1"/>
</dbReference>
<evidence type="ECO:0000313" key="8">
    <source>
        <dbReference type="Proteomes" id="UP001652663"/>
    </source>
</evidence>
<keyword evidence="4" id="KW-0130">Cell adhesion</keyword>
<comment type="similarity">
    <text evidence="2">Belongs to the mesothelin family.</text>
</comment>
<evidence type="ECO:0000256" key="1">
    <source>
        <dbReference type="ARBA" id="ARBA00004370"/>
    </source>
</evidence>
<dbReference type="PANTHER" id="PTHR23412">
    <property type="entry name" value="STEREOCILIN RELATED"/>
    <property type="match status" value="1"/>
</dbReference>
<keyword evidence="8" id="KW-1185">Reference proteome</keyword>
<dbReference type="Pfam" id="PF06060">
    <property type="entry name" value="Mesothelin"/>
    <property type="match status" value="1"/>
</dbReference>
<keyword evidence="5" id="KW-0472">Membrane</keyword>
<dbReference type="PANTHER" id="PTHR23412:SF15">
    <property type="entry name" value="MESOTHELIN-LIKE PROTEIN"/>
    <property type="match status" value="1"/>
</dbReference>
<feature type="region of interest" description="Disordered" evidence="7">
    <location>
        <begin position="285"/>
        <end position="306"/>
    </location>
</feature>
<dbReference type="Proteomes" id="UP001652663">
    <property type="component" value="Chromosome 25"/>
</dbReference>
<dbReference type="InterPro" id="IPR026664">
    <property type="entry name" value="Stereocilin-rel"/>
</dbReference>
<evidence type="ECO:0000256" key="7">
    <source>
        <dbReference type="SAM" id="MobiDB-lite"/>
    </source>
</evidence>
<evidence type="ECO:0000313" key="9">
    <source>
        <dbReference type="RefSeq" id="XP_070636485.1"/>
    </source>
</evidence>
<evidence type="ECO:0000256" key="3">
    <source>
        <dbReference type="ARBA" id="ARBA00022729"/>
    </source>
</evidence>
<name>A0ABM4RLR0_BOSIN</name>
<feature type="region of interest" description="Disordered" evidence="7">
    <location>
        <begin position="976"/>
        <end position="1007"/>
    </location>
</feature>
<evidence type="ECO:0000256" key="4">
    <source>
        <dbReference type="ARBA" id="ARBA00022889"/>
    </source>
</evidence>
<accession>A0ABM4RLR0</accession>
<feature type="region of interest" description="Disordered" evidence="7">
    <location>
        <begin position="886"/>
        <end position="929"/>
    </location>
</feature>
<keyword evidence="6" id="KW-0325">Glycoprotein</keyword>
<organism evidence="8 9">
    <name type="scientific">Bos indicus</name>
    <name type="common">Zebu</name>
    <dbReference type="NCBI Taxonomy" id="9915"/>
    <lineage>
        <taxon>Eukaryota</taxon>
        <taxon>Metazoa</taxon>
        <taxon>Chordata</taxon>
        <taxon>Craniata</taxon>
        <taxon>Vertebrata</taxon>
        <taxon>Euteleostomi</taxon>
        <taxon>Mammalia</taxon>
        <taxon>Eutheria</taxon>
        <taxon>Laurasiatheria</taxon>
        <taxon>Artiodactyla</taxon>
        <taxon>Ruminantia</taxon>
        <taxon>Pecora</taxon>
        <taxon>Bovidae</taxon>
        <taxon>Bovinae</taxon>
        <taxon>Bos</taxon>
    </lineage>
</organism>
<evidence type="ECO:0000256" key="2">
    <source>
        <dbReference type="ARBA" id="ARBA00011016"/>
    </source>
</evidence>
<sequence length="1007" mass="107096">MQEAEPGPGPASGWSYLVPLLLPDSGPSTHMLSVSRGKNSLQPCCGGRAQKLATYLFPPLLGPLRSLRGRVSLAPLSPSAPVQAPPAARAVDFGSPSDTPCCFLAAGTCQRVWAHRGCGCGRTILTASLAGGLPTQLRPGHPRAPQGAAKSLSLCPSNWAPTENRFSPAGQRNRCPPPSGPRKLLAQLQGLTPSGLDPVSGVYSIPASNICRLDPKQPPSRTDGILSAQAYFGLYHGQGAQQAAAWVVPVARSHWASEIWEGKGAPWAPGLDLDPLPVTLLPSCQDDLSAPHSHGPQSRPRAPPREAWMPAGLTCGPESHHEDSLAVGTQQVPSKPSAILGPWSPKPQNWAPVPALPSCKVSGASRQASCPATNLQLSSGGWQRNMSSSEPGSTWPCGLSTLPGAPPSLRGPPSALPAAPQPFRSLTQVKEADCRAFIRRAAQGDTELLANLPDQRTALRHRALVCLGGPQPRLSASDLLLLGVLVCDMDASSIVAADPHVLQNLQHCPRLTAAQEAALNRLLASGRTVLGPPSSWNLERLRALGRLASYISPGLWMQVKEAVGLDFFRSIVAACRAGQLRQRDARRFVTSFLEAKSKAVSSPSKRDTGRPCIRGSITAATLHDDLFLMRYDCGQLESCLGSSVLRANLDPLLQHPLPAECQQVVKAKLARVYPGGVPEEQLRLIPSLLYLYSLSEIGQWHITSKDTVVTLLAPDGALENQTEAILQKFLDHNGTVTGALLVAIGGSRLCWMSPRQIQDIRPSEFRLAGALDISSCPQTRKNVLFDKAREAFASASTSDTYYRFMRPYLGGAPVEELRHLAQANVSMDIDTFTNLNPRVLQSLTVGNVTTLLGPNVGDLQKARSHPIISSWLRSLNRSALSELGLDTDATSPTSSAHSTTGTPSTTLWTRHQAPTSEGPGSTAPSSGSPPAPLGYLPLAVALPAGLLWLLYGGTPRPSWDHLQGICSLVEDRTAPAPRAGEQGLARGAGRLPRPRCRSQGTWPHPPS</sequence>
<dbReference type="GeneID" id="109578050"/>
<feature type="compositionally biased region" description="Low complexity" evidence="7">
    <location>
        <begin position="914"/>
        <end position="926"/>
    </location>
</feature>
<protein>
    <submittedName>
        <fullName evidence="9">Mesothelin-like protein</fullName>
    </submittedName>
</protein>
<proteinExistence type="inferred from homology"/>